<dbReference type="KEGG" id="chih:GWR21_01015"/>
<evidence type="ECO:0000313" key="2">
    <source>
        <dbReference type="Proteomes" id="UP000476411"/>
    </source>
</evidence>
<evidence type="ECO:0000313" key="1">
    <source>
        <dbReference type="EMBL" id="QHS58221.1"/>
    </source>
</evidence>
<dbReference type="EMBL" id="CP048113">
    <property type="protein sequence ID" value="QHS58221.1"/>
    <property type="molecule type" value="Genomic_DNA"/>
</dbReference>
<protein>
    <recommendedName>
        <fullName evidence="3">DUF2262 domain-containing protein</fullName>
    </recommendedName>
</protein>
<dbReference type="RefSeq" id="WP_162329926.1">
    <property type="nucleotide sequence ID" value="NZ_CP048113.1"/>
</dbReference>
<keyword evidence="2" id="KW-1185">Reference proteome</keyword>
<dbReference type="AlphaFoldDB" id="A0A6B9Z9H0"/>
<reference evidence="1 2" key="1">
    <citation type="submission" date="2020-01" db="EMBL/GenBank/DDBJ databases">
        <title>Complete genome sequence of Chitinophaga sp. H33E-04 isolated from quinoa roots.</title>
        <authorList>
            <person name="Weon H.-Y."/>
            <person name="Lee S.A."/>
        </authorList>
    </citation>
    <scope>NUCLEOTIDE SEQUENCE [LARGE SCALE GENOMIC DNA]</scope>
    <source>
        <strain evidence="1 2">H33E-04</strain>
    </source>
</reference>
<accession>A0A6B9Z9H0</accession>
<proteinExistence type="predicted"/>
<name>A0A6B9Z9H0_9BACT</name>
<organism evidence="1 2">
    <name type="scientific">Chitinophaga agri</name>
    <dbReference type="NCBI Taxonomy" id="2703787"/>
    <lineage>
        <taxon>Bacteria</taxon>
        <taxon>Pseudomonadati</taxon>
        <taxon>Bacteroidota</taxon>
        <taxon>Chitinophagia</taxon>
        <taxon>Chitinophagales</taxon>
        <taxon>Chitinophagaceae</taxon>
        <taxon>Chitinophaga</taxon>
    </lineage>
</organism>
<gene>
    <name evidence="1" type="ORF">GWR21_01015</name>
</gene>
<evidence type="ECO:0008006" key="3">
    <source>
        <dbReference type="Google" id="ProtNLM"/>
    </source>
</evidence>
<dbReference type="Proteomes" id="UP000476411">
    <property type="component" value="Chromosome"/>
</dbReference>
<sequence>MGLFSFLFKKPPVIQDDLFGALRVVDEGKDGYYMFEGNTFFGPANGEIGILIGSFSPTPTLSQKKFFTTLQQQYDRYVPHMQTRIESEFRKWKQHFTVQDFKAEFIPDFLDIPAFDTIDDVWSLSFTTIHDGNHTLTFRFRNNEITEMHVDG</sequence>